<organism evidence="4 5">
    <name type="scientific">Durusdinium trenchii</name>
    <dbReference type="NCBI Taxonomy" id="1381693"/>
    <lineage>
        <taxon>Eukaryota</taxon>
        <taxon>Sar</taxon>
        <taxon>Alveolata</taxon>
        <taxon>Dinophyceae</taxon>
        <taxon>Suessiales</taxon>
        <taxon>Symbiodiniaceae</taxon>
        <taxon>Durusdinium</taxon>
    </lineage>
</organism>
<evidence type="ECO:0000313" key="4">
    <source>
        <dbReference type="EMBL" id="CAK8991799.1"/>
    </source>
</evidence>
<feature type="domain" description="C3H1-type" evidence="3">
    <location>
        <begin position="322"/>
        <end position="347"/>
    </location>
</feature>
<dbReference type="EMBL" id="CAXAMN010001002">
    <property type="protein sequence ID" value="CAK8991799.1"/>
    <property type="molecule type" value="Genomic_DNA"/>
</dbReference>
<dbReference type="InterPro" id="IPR002654">
    <property type="entry name" value="Glyco_trans_25"/>
</dbReference>
<protein>
    <recommendedName>
        <fullName evidence="3">C3H1-type domain-containing protein</fullName>
    </recommendedName>
</protein>
<evidence type="ECO:0000313" key="5">
    <source>
        <dbReference type="Proteomes" id="UP001642484"/>
    </source>
</evidence>
<keyword evidence="1" id="KW-0863">Zinc-finger</keyword>
<evidence type="ECO:0000259" key="3">
    <source>
        <dbReference type="PROSITE" id="PS50103"/>
    </source>
</evidence>
<keyword evidence="1" id="KW-0862">Zinc</keyword>
<feature type="chain" id="PRO_5045787598" description="C3H1-type domain-containing protein" evidence="2">
    <location>
        <begin position="25"/>
        <end position="464"/>
    </location>
</feature>
<keyword evidence="2" id="KW-0732">Signal</keyword>
<reference evidence="4 5" key="1">
    <citation type="submission" date="2024-02" db="EMBL/GenBank/DDBJ databases">
        <authorList>
            <person name="Chen Y."/>
            <person name="Shah S."/>
            <person name="Dougan E. K."/>
            <person name="Thang M."/>
            <person name="Chan C."/>
        </authorList>
    </citation>
    <scope>NUCLEOTIDE SEQUENCE [LARGE SCALE GENOMIC DNA]</scope>
</reference>
<keyword evidence="1" id="KW-0479">Metal-binding</keyword>
<name>A0ABP0HNJ4_9DINO</name>
<feature type="signal peptide" evidence="2">
    <location>
        <begin position="1"/>
        <end position="24"/>
    </location>
</feature>
<dbReference type="Pfam" id="PF01755">
    <property type="entry name" value="Glyco_transf_25"/>
    <property type="match status" value="1"/>
</dbReference>
<gene>
    <name evidence="4" type="ORF">CCMP2556_LOCUS2599</name>
</gene>
<evidence type="ECO:0000256" key="2">
    <source>
        <dbReference type="SAM" id="SignalP"/>
    </source>
</evidence>
<accession>A0ABP0HNJ4</accession>
<feature type="zinc finger region" description="C3H1-type" evidence="1">
    <location>
        <begin position="322"/>
        <end position="347"/>
    </location>
</feature>
<dbReference type="PROSITE" id="PS50103">
    <property type="entry name" value="ZF_C3H1"/>
    <property type="match status" value="1"/>
</dbReference>
<proteinExistence type="predicted"/>
<comment type="caution">
    <text evidence="4">The sequence shown here is derived from an EMBL/GenBank/DDBJ whole genome shotgun (WGS) entry which is preliminary data.</text>
</comment>
<sequence>MAFGGRTWRCLFLGWLLGLMGLQQRCMQTSREVAEAMGLRRIFYINLARRDLRRRRFEEQAEALGLGSLISRFPAVDGQTLDLHRYPRSVVSAEGIAKASQPPDVVNGVQLTRGALGLILSYHTLLKRIAEGDQESVYLVAEDDAVFAADLLERLRAAVQALQREDARWEFLHVGYYDDDCSLAPLASEARLYLCRPIQVYGLFGAVLRPAGARRLLEVLFGGRIYLQLSFYFLAPMAKLCYHFSFIDEESESTSMLGMKRAQSCKIPEHGLERVDWQSQMQVRTLHARSQHVADQTQAMLEFPKPGASYGSHGHPHLCRRPCILFLRGNCQEGAECGYCHASHPQRAATFDRHQRRILISWSKVQLLEVVLPYFRERVEGINHPGTAVLLELVERELAIRDPGHHSVVVEVPRLIHHTLAGMTLSALVGVICSKNGNLPFARLLEKALVDLRQQVGGIDGSTG</sequence>
<dbReference type="Proteomes" id="UP001642484">
    <property type="component" value="Unassembled WGS sequence"/>
</dbReference>
<dbReference type="InterPro" id="IPR000571">
    <property type="entry name" value="Znf_CCCH"/>
</dbReference>
<evidence type="ECO:0000256" key="1">
    <source>
        <dbReference type="PROSITE-ProRule" id="PRU00723"/>
    </source>
</evidence>
<keyword evidence="5" id="KW-1185">Reference proteome</keyword>